<organism evidence="2 3">
    <name type="scientific">Sclerotinia nivalis</name>
    <dbReference type="NCBI Taxonomy" id="352851"/>
    <lineage>
        <taxon>Eukaryota</taxon>
        <taxon>Fungi</taxon>
        <taxon>Dikarya</taxon>
        <taxon>Ascomycota</taxon>
        <taxon>Pezizomycotina</taxon>
        <taxon>Leotiomycetes</taxon>
        <taxon>Helotiales</taxon>
        <taxon>Sclerotiniaceae</taxon>
        <taxon>Sclerotinia</taxon>
    </lineage>
</organism>
<accession>A0A9X0DPB3</accession>
<feature type="region of interest" description="Disordered" evidence="1">
    <location>
        <begin position="321"/>
        <end position="391"/>
    </location>
</feature>
<dbReference type="AlphaFoldDB" id="A0A9X0DPB3"/>
<proteinExistence type="predicted"/>
<name>A0A9X0DPB3_9HELO</name>
<feature type="compositionally biased region" description="Low complexity" evidence="1">
    <location>
        <begin position="324"/>
        <end position="342"/>
    </location>
</feature>
<protein>
    <submittedName>
        <fullName evidence="2">Uncharacterized protein</fullName>
    </submittedName>
</protein>
<dbReference type="Proteomes" id="UP001152300">
    <property type="component" value="Unassembled WGS sequence"/>
</dbReference>
<gene>
    <name evidence="2" type="ORF">OCU04_002668</name>
</gene>
<comment type="caution">
    <text evidence="2">The sequence shown here is derived from an EMBL/GenBank/DDBJ whole genome shotgun (WGS) entry which is preliminary data.</text>
</comment>
<reference evidence="2" key="1">
    <citation type="submission" date="2022-11" db="EMBL/GenBank/DDBJ databases">
        <title>Genome Resource of Sclerotinia nivalis Strain SnTB1, a Plant Pathogen Isolated from American Ginseng.</title>
        <authorList>
            <person name="Fan S."/>
        </authorList>
    </citation>
    <scope>NUCLEOTIDE SEQUENCE</scope>
    <source>
        <strain evidence="2">SnTB1</strain>
    </source>
</reference>
<dbReference type="OrthoDB" id="4776522at2759"/>
<sequence>MATTKPTTNNTTRSSKLPVRRTSASTASIISSMTTAMPLTTNRNSLPALAETTRRATHVTRNVQCTHLTTTRLFTREFRCGICFREGSFGWVWRCTQDRELMLEDDMDHGHASQEKLDDLCDIFPRPTSPRPRGPEARKSRLSFLDEISNKDLKTYTPAQIQTILRQRSHLLDVLADSEEPELTPSNSSTNIPRFLFNPFSRPSLSTSQTVPNMRVTNPRPWLPSRGTECQFKCCHTCRPTLLDRSFLSLNAILNDDLPCTATTGFGFNLQKFRPVAKVEIVKNLGLRPNPVPVELNPNRPRSRNLRYQKRAANLGLGILTHRSNTTPNPNNPMCNSSPSPTHTCNPSHPSPNPFSRSDFFSNSPSSNPGSFPTSSSETTSTSSESSPYPFPCTGMSAPTYHSSNSTNPFKSTSPNILQNHAVLIPLPPQTPSEVSLLATPTTPTLMEESESDGHFFGAEPLEVEDGVAVMEEGVGLHVPDVLITQY</sequence>
<evidence type="ECO:0000256" key="1">
    <source>
        <dbReference type="SAM" id="MobiDB-lite"/>
    </source>
</evidence>
<keyword evidence="3" id="KW-1185">Reference proteome</keyword>
<evidence type="ECO:0000313" key="2">
    <source>
        <dbReference type="EMBL" id="KAJ8068987.1"/>
    </source>
</evidence>
<dbReference type="EMBL" id="JAPEIS010000002">
    <property type="protein sequence ID" value="KAJ8068987.1"/>
    <property type="molecule type" value="Genomic_DNA"/>
</dbReference>
<feature type="compositionally biased region" description="Low complexity" evidence="1">
    <location>
        <begin position="354"/>
        <end position="387"/>
    </location>
</feature>
<evidence type="ECO:0000313" key="3">
    <source>
        <dbReference type="Proteomes" id="UP001152300"/>
    </source>
</evidence>
<feature type="region of interest" description="Disordered" evidence="1">
    <location>
        <begin position="1"/>
        <end position="26"/>
    </location>
</feature>
<feature type="compositionally biased region" description="Low complexity" evidence="1">
    <location>
        <begin position="1"/>
        <end position="12"/>
    </location>
</feature>